<sequence>MGGHRKGLLLFMVFYDFLVSKALKNQYGYLLKIKVQSLQAIELTNNRTQTSL</sequence>
<proteinExistence type="predicted"/>
<organism evidence="1 2">
    <name type="scientific">Helicobacter pylori</name>
    <name type="common">Campylobacter pylori</name>
    <dbReference type="NCBI Taxonomy" id="210"/>
    <lineage>
        <taxon>Bacteria</taxon>
        <taxon>Pseudomonadati</taxon>
        <taxon>Campylobacterota</taxon>
        <taxon>Epsilonproteobacteria</taxon>
        <taxon>Campylobacterales</taxon>
        <taxon>Helicobacteraceae</taxon>
        <taxon>Helicobacter</taxon>
    </lineage>
</organism>
<dbReference type="AlphaFoldDB" id="A0A377RL99"/>
<accession>A0A377RL99</accession>
<gene>
    <name evidence="1" type="ORF">NCTC13094_00536</name>
</gene>
<evidence type="ECO:0000313" key="1">
    <source>
        <dbReference type="EMBL" id="STR19449.1"/>
    </source>
</evidence>
<evidence type="ECO:0000313" key="2">
    <source>
        <dbReference type="Proteomes" id="UP000254195"/>
    </source>
</evidence>
<reference evidence="1 2" key="1">
    <citation type="submission" date="2018-06" db="EMBL/GenBank/DDBJ databases">
        <authorList>
            <consortium name="Pathogen Informatics"/>
            <person name="Doyle S."/>
        </authorList>
    </citation>
    <scope>NUCLEOTIDE SEQUENCE [LARGE SCALE GENOMIC DNA]</scope>
    <source>
        <strain evidence="1 2">NCTC13094</strain>
    </source>
</reference>
<dbReference type="EMBL" id="UGJP01000001">
    <property type="protein sequence ID" value="STR19449.1"/>
    <property type="molecule type" value="Genomic_DNA"/>
</dbReference>
<dbReference type="Proteomes" id="UP000254195">
    <property type="component" value="Unassembled WGS sequence"/>
</dbReference>
<name>A0A377RL99_HELPX</name>
<protein>
    <submittedName>
        <fullName evidence="1">Uncharacterized protein</fullName>
    </submittedName>
</protein>